<evidence type="ECO:0000256" key="7">
    <source>
        <dbReference type="ARBA" id="ARBA00048743"/>
    </source>
</evidence>
<dbReference type="CDD" id="cd01672">
    <property type="entry name" value="TMPK"/>
    <property type="match status" value="1"/>
</dbReference>
<dbReference type="RefSeq" id="WP_034573087.1">
    <property type="nucleotide sequence ID" value="NZ_JRMP02000006.1"/>
</dbReference>
<accession>A0A347VP00</accession>
<feature type="domain" description="Thymidylate kinase-like" evidence="9">
    <location>
        <begin position="131"/>
        <end position="215"/>
    </location>
</feature>
<dbReference type="EC" id="2.7.4.9" evidence="8"/>
<evidence type="ECO:0000256" key="5">
    <source>
        <dbReference type="ARBA" id="ARBA00022777"/>
    </source>
</evidence>
<dbReference type="InterPro" id="IPR027417">
    <property type="entry name" value="P-loop_NTPase"/>
</dbReference>
<dbReference type="GO" id="GO:0006227">
    <property type="term" value="P:dUDP biosynthetic process"/>
    <property type="evidence" value="ECO:0007669"/>
    <property type="project" value="TreeGrafter"/>
</dbReference>
<evidence type="ECO:0000256" key="4">
    <source>
        <dbReference type="ARBA" id="ARBA00022741"/>
    </source>
</evidence>
<evidence type="ECO:0000313" key="13">
    <source>
        <dbReference type="Proteomes" id="UP000477070"/>
    </source>
</evidence>
<reference evidence="11 12" key="1">
    <citation type="journal article" date="2014" name="Genome Announc.">
        <title>Draft genome sequences of eight enterohepatic helicobacter species isolated from both laboratory and wild rodents.</title>
        <authorList>
            <person name="Sheh A."/>
            <person name="Shen Z."/>
            <person name="Fox J.G."/>
        </authorList>
    </citation>
    <scope>NUCLEOTIDE SEQUENCE [LARGE SCALE GENOMIC DNA]</scope>
    <source>
        <strain evidence="11 12">MIT 97-6194</strain>
    </source>
</reference>
<keyword evidence="3 8" id="KW-0545">Nucleotide biosynthesis</keyword>
<feature type="binding site" evidence="8">
    <location>
        <begin position="8"/>
        <end position="15"/>
    </location>
    <ligand>
        <name>ATP</name>
        <dbReference type="ChEBI" id="CHEBI:30616"/>
    </ligand>
</feature>
<evidence type="ECO:0000256" key="8">
    <source>
        <dbReference type="HAMAP-Rule" id="MF_00165"/>
    </source>
</evidence>
<comment type="catalytic activity">
    <reaction evidence="7 8">
        <text>dTMP + ATP = dTDP + ADP</text>
        <dbReference type="Rhea" id="RHEA:13517"/>
        <dbReference type="ChEBI" id="CHEBI:30616"/>
        <dbReference type="ChEBI" id="CHEBI:58369"/>
        <dbReference type="ChEBI" id="CHEBI:63528"/>
        <dbReference type="ChEBI" id="CHEBI:456216"/>
        <dbReference type="EC" id="2.7.4.9"/>
    </reaction>
</comment>
<dbReference type="PANTHER" id="PTHR10344">
    <property type="entry name" value="THYMIDYLATE KINASE"/>
    <property type="match status" value="1"/>
</dbReference>
<comment type="function">
    <text evidence="8">Phosphorylation of dTMP to form dTDP in both de novo and salvage pathways of dTTP synthesis.</text>
</comment>
<comment type="caution">
    <text evidence="11">The sequence shown here is derived from an EMBL/GenBank/DDBJ whole genome shotgun (WGS) entry which is preliminary data.</text>
</comment>
<evidence type="ECO:0000313" key="10">
    <source>
        <dbReference type="EMBL" id="MWV70769.1"/>
    </source>
</evidence>
<name>A0A347VP00_9HELI</name>
<dbReference type="Proteomes" id="UP000029714">
    <property type="component" value="Unassembled WGS sequence"/>
</dbReference>
<dbReference type="Pfam" id="PF02223">
    <property type="entry name" value="Thymidylate_kin"/>
    <property type="match status" value="2"/>
</dbReference>
<dbReference type="InterPro" id="IPR039430">
    <property type="entry name" value="Thymidylate_kin-like_dom"/>
</dbReference>
<dbReference type="HAMAP" id="MF_00165">
    <property type="entry name" value="Thymidylate_kinase"/>
    <property type="match status" value="1"/>
</dbReference>
<reference evidence="11 12" key="2">
    <citation type="journal article" date="2016" name="Infect. Immun.">
        <title>Helicobacter saguini, a Novel Helicobacter Isolated from Cotton-Top Tamarins with Ulcerative Colitis, Has Proinflammatory Properties and Induces Typhlocolitis and Dysplasia in Gnotobiotic IL-10-/- Mice.</title>
        <authorList>
            <person name="Shen Z."/>
            <person name="Mannion A."/>
            <person name="Whary M.T."/>
            <person name="Muthupalani S."/>
            <person name="Sheh A."/>
            <person name="Feng Y."/>
            <person name="Gong G."/>
            <person name="Vandamme P."/>
            <person name="Holcombe H.R."/>
            <person name="Paster B.J."/>
            <person name="Fox J.G."/>
        </authorList>
    </citation>
    <scope>NUCLEOTIDE SEQUENCE [LARGE SCALE GENOMIC DNA]</scope>
    <source>
        <strain evidence="11 12">MIT 97-6194</strain>
    </source>
</reference>
<reference evidence="10 13" key="4">
    <citation type="submission" date="2019-12" db="EMBL/GenBank/DDBJ databases">
        <title>Multi-Generational Helicobacter saguini Isolates.</title>
        <authorList>
            <person name="Mannion A."/>
            <person name="Shen Z."/>
            <person name="Fox J.G."/>
        </authorList>
    </citation>
    <scope>NUCLEOTIDE SEQUENCE [LARGE SCALE GENOMIC DNA]</scope>
    <source>
        <strain evidence="10">16-048</strain>
        <strain evidence="13">16-048 (F4)</strain>
    </source>
</reference>
<dbReference type="EMBL" id="QBIU01000002">
    <property type="protein sequence ID" value="MWV70769.1"/>
    <property type="molecule type" value="Genomic_DNA"/>
</dbReference>
<organism evidence="11 12">
    <name type="scientific">Helicobacter saguini</name>
    <dbReference type="NCBI Taxonomy" id="1548018"/>
    <lineage>
        <taxon>Bacteria</taxon>
        <taxon>Pseudomonadati</taxon>
        <taxon>Campylobacterota</taxon>
        <taxon>Epsilonproteobacteria</taxon>
        <taxon>Campylobacterales</taxon>
        <taxon>Helicobacteraceae</taxon>
        <taxon>Helicobacter</taxon>
    </lineage>
</organism>
<dbReference type="OrthoDB" id="9774907at2"/>
<evidence type="ECO:0000256" key="3">
    <source>
        <dbReference type="ARBA" id="ARBA00022727"/>
    </source>
</evidence>
<keyword evidence="12" id="KW-1185">Reference proteome</keyword>
<reference evidence="11" key="3">
    <citation type="submission" date="2018-04" db="EMBL/GenBank/DDBJ databases">
        <authorList>
            <person name="Sheh A."/>
            <person name="Shen Z."/>
            <person name="Mannion A.J."/>
            <person name="Fox J.G."/>
        </authorList>
    </citation>
    <scope>NUCLEOTIDE SEQUENCE</scope>
    <source>
        <strain evidence="11">MIT 97-6194</strain>
    </source>
</reference>
<keyword evidence="2 8" id="KW-0808">Transferase</keyword>
<sequence length="254" mass="29491">MKYFVIEGIDTSGKTTQHNMLKQKLKCYDLSNLMDDKVIDSNIIFINEPGVTPFGKNIRNMLLKQDLDVSNRVKFLLFLSQRADIFDRIFALESKLQKDSKDSKEIIESSNLDSKKLENSQLLDSKKIDSKNLTIIADRSLISGISYAFLDSNLESLFDFNLFATHNFLPQKVVFLELSKDELQKRLKNKKLDSIEKNGIDYLLNIQNKMREVLDFMQTYAKKKSYTIPQILELDSSLCVDSIHQKIMDFFFEN</sequence>
<proteinExistence type="inferred from homology"/>
<dbReference type="GO" id="GO:0006233">
    <property type="term" value="P:dTDP biosynthetic process"/>
    <property type="evidence" value="ECO:0007669"/>
    <property type="project" value="InterPro"/>
</dbReference>
<comment type="similarity">
    <text evidence="1 8">Belongs to the thymidylate kinase family.</text>
</comment>
<evidence type="ECO:0000256" key="6">
    <source>
        <dbReference type="ARBA" id="ARBA00022840"/>
    </source>
</evidence>
<dbReference type="AlphaFoldDB" id="A0A347VP00"/>
<dbReference type="SUPFAM" id="SSF52540">
    <property type="entry name" value="P-loop containing nucleoside triphosphate hydrolases"/>
    <property type="match status" value="1"/>
</dbReference>
<keyword evidence="5 8" id="KW-0418">Kinase</keyword>
<dbReference type="EMBL" id="JRMP02000006">
    <property type="protein sequence ID" value="TLD94524.1"/>
    <property type="molecule type" value="Genomic_DNA"/>
</dbReference>
<keyword evidence="4 8" id="KW-0547">Nucleotide-binding</keyword>
<dbReference type="Gene3D" id="3.40.50.300">
    <property type="entry name" value="P-loop containing nucleotide triphosphate hydrolases"/>
    <property type="match status" value="1"/>
</dbReference>
<evidence type="ECO:0000259" key="9">
    <source>
        <dbReference type="Pfam" id="PF02223"/>
    </source>
</evidence>
<dbReference type="GO" id="GO:0005524">
    <property type="term" value="F:ATP binding"/>
    <property type="evidence" value="ECO:0007669"/>
    <property type="project" value="UniProtKB-UniRule"/>
</dbReference>
<dbReference type="Proteomes" id="UP000477070">
    <property type="component" value="Unassembled WGS sequence"/>
</dbReference>
<dbReference type="STRING" id="1548018.LS64_11095"/>
<protein>
    <recommendedName>
        <fullName evidence="8">Thymidylate kinase</fullName>
        <ecNumber evidence="8">2.7.4.9</ecNumber>
    </recommendedName>
    <alternativeName>
        <fullName evidence="8">dTMP kinase</fullName>
    </alternativeName>
</protein>
<evidence type="ECO:0000313" key="11">
    <source>
        <dbReference type="EMBL" id="TLD94524.1"/>
    </source>
</evidence>
<evidence type="ECO:0000256" key="1">
    <source>
        <dbReference type="ARBA" id="ARBA00009776"/>
    </source>
</evidence>
<evidence type="ECO:0000256" key="2">
    <source>
        <dbReference type="ARBA" id="ARBA00022679"/>
    </source>
</evidence>
<dbReference type="GO" id="GO:0006235">
    <property type="term" value="P:dTTP biosynthetic process"/>
    <property type="evidence" value="ECO:0007669"/>
    <property type="project" value="UniProtKB-UniRule"/>
</dbReference>
<dbReference type="PANTHER" id="PTHR10344:SF4">
    <property type="entry name" value="UMP-CMP KINASE 2, MITOCHONDRIAL"/>
    <property type="match status" value="1"/>
</dbReference>
<dbReference type="InterPro" id="IPR018094">
    <property type="entry name" value="Thymidylate_kinase"/>
</dbReference>
<feature type="domain" description="Thymidylate kinase-like" evidence="9">
    <location>
        <begin position="6"/>
        <end position="86"/>
    </location>
</feature>
<keyword evidence="6 8" id="KW-0067">ATP-binding</keyword>
<gene>
    <name evidence="8" type="primary">tmk</name>
    <name evidence="10" type="ORF">DCO61_12450</name>
    <name evidence="11" type="ORF">LS64_004975</name>
</gene>
<dbReference type="GO" id="GO:0005829">
    <property type="term" value="C:cytosol"/>
    <property type="evidence" value="ECO:0007669"/>
    <property type="project" value="TreeGrafter"/>
</dbReference>
<evidence type="ECO:0000313" key="12">
    <source>
        <dbReference type="Proteomes" id="UP000029714"/>
    </source>
</evidence>
<dbReference type="GO" id="GO:0004798">
    <property type="term" value="F:dTMP kinase activity"/>
    <property type="evidence" value="ECO:0007669"/>
    <property type="project" value="UniProtKB-UniRule"/>
</dbReference>